<dbReference type="PIRSF" id="PIRSF000189">
    <property type="entry name" value="D-aa_oxidase"/>
    <property type="match status" value="1"/>
</dbReference>
<proteinExistence type="inferred from homology"/>
<dbReference type="InterPro" id="IPR006181">
    <property type="entry name" value="D-amino_acid_oxidase_CS"/>
</dbReference>
<keyword evidence="11" id="KW-1185">Reference proteome</keyword>
<evidence type="ECO:0000256" key="5">
    <source>
        <dbReference type="ARBA" id="ARBA00023002"/>
    </source>
</evidence>
<reference evidence="11" key="1">
    <citation type="submission" date="2023-07" db="EMBL/GenBank/DDBJ databases">
        <title>30 novel species of actinomycetes from the DSMZ collection.</title>
        <authorList>
            <person name="Nouioui I."/>
        </authorList>
    </citation>
    <scope>NUCLEOTIDE SEQUENCE [LARGE SCALE GENOMIC DNA]</scope>
    <source>
        <strain evidence="11">DSM 45834</strain>
    </source>
</reference>
<dbReference type="InterPro" id="IPR006076">
    <property type="entry name" value="FAD-dep_OxRdtase"/>
</dbReference>
<evidence type="ECO:0000256" key="6">
    <source>
        <dbReference type="ARBA" id="ARBA00039101"/>
    </source>
</evidence>
<dbReference type="InterPro" id="IPR023209">
    <property type="entry name" value="DAO"/>
</dbReference>
<evidence type="ECO:0000259" key="9">
    <source>
        <dbReference type="Pfam" id="PF01266"/>
    </source>
</evidence>
<name>A0ABU2NE31_9PSEU</name>
<accession>A0ABU2NE31</accession>
<gene>
    <name evidence="10" type="ORF">RM445_22055</name>
</gene>
<dbReference type="PROSITE" id="PS00677">
    <property type="entry name" value="DAO"/>
    <property type="match status" value="1"/>
</dbReference>
<evidence type="ECO:0000256" key="7">
    <source>
        <dbReference type="ARBA" id="ARBA00039751"/>
    </source>
</evidence>
<dbReference type="RefSeq" id="WP_311558725.1">
    <property type="nucleotide sequence ID" value="NZ_JAVREJ010000017.1"/>
</dbReference>
<dbReference type="SUPFAM" id="SSF54373">
    <property type="entry name" value="FAD-linked reductases, C-terminal domain"/>
    <property type="match status" value="1"/>
</dbReference>
<keyword evidence="3" id="KW-0285">Flavoprotein</keyword>
<dbReference type="PANTHER" id="PTHR11530:SF11">
    <property type="entry name" value="D-ASPARTATE OXIDASE"/>
    <property type="match status" value="1"/>
</dbReference>
<organism evidence="10 11">
    <name type="scientific">Pseudonocardia charpentierae</name>
    <dbReference type="NCBI Taxonomy" id="3075545"/>
    <lineage>
        <taxon>Bacteria</taxon>
        <taxon>Bacillati</taxon>
        <taxon>Actinomycetota</taxon>
        <taxon>Actinomycetes</taxon>
        <taxon>Pseudonocardiales</taxon>
        <taxon>Pseudonocardiaceae</taxon>
        <taxon>Pseudonocardia</taxon>
    </lineage>
</organism>
<comment type="catalytic activity">
    <reaction evidence="8">
        <text>a D-alpha-amino acid + O2 + H2O = a 2-oxocarboxylate + H2O2 + NH4(+)</text>
        <dbReference type="Rhea" id="RHEA:21816"/>
        <dbReference type="ChEBI" id="CHEBI:15377"/>
        <dbReference type="ChEBI" id="CHEBI:15379"/>
        <dbReference type="ChEBI" id="CHEBI:16240"/>
        <dbReference type="ChEBI" id="CHEBI:28938"/>
        <dbReference type="ChEBI" id="CHEBI:35179"/>
        <dbReference type="ChEBI" id="CHEBI:59871"/>
        <dbReference type="EC" id="1.4.3.3"/>
    </reaction>
    <physiologicalReaction direction="left-to-right" evidence="8">
        <dbReference type="Rhea" id="RHEA:21817"/>
    </physiologicalReaction>
</comment>
<dbReference type="Gene3D" id="3.40.50.720">
    <property type="entry name" value="NAD(P)-binding Rossmann-like Domain"/>
    <property type="match status" value="1"/>
</dbReference>
<evidence type="ECO:0000313" key="10">
    <source>
        <dbReference type="EMBL" id="MDT0352217.1"/>
    </source>
</evidence>
<evidence type="ECO:0000313" key="11">
    <source>
        <dbReference type="Proteomes" id="UP001183202"/>
    </source>
</evidence>
<dbReference type="Pfam" id="PF01266">
    <property type="entry name" value="DAO"/>
    <property type="match status" value="1"/>
</dbReference>
<evidence type="ECO:0000256" key="2">
    <source>
        <dbReference type="ARBA" id="ARBA00006730"/>
    </source>
</evidence>
<protein>
    <recommendedName>
        <fullName evidence="7">D-amino-acid oxidase</fullName>
        <ecNumber evidence="6">1.4.3.3</ecNumber>
    </recommendedName>
</protein>
<dbReference type="Proteomes" id="UP001183202">
    <property type="component" value="Unassembled WGS sequence"/>
</dbReference>
<dbReference type="Gene3D" id="3.30.9.10">
    <property type="entry name" value="D-Amino Acid Oxidase, subunit A, domain 2"/>
    <property type="match status" value="1"/>
</dbReference>
<evidence type="ECO:0000256" key="1">
    <source>
        <dbReference type="ARBA" id="ARBA00001974"/>
    </source>
</evidence>
<keyword evidence="5 10" id="KW-0560">Oxidoreductase</keyword>
<comment type="similarity">
    <text evidence="2">Belongs to the DAMOX/DASOX family.</text>
</comment>
<evidence type="ECO:0000256" key="3">
    <source>
        <dbReference type="ARBA" id="ARBA00022630"/>
    </source>
</evidence>
<dbReference type="SUPFAM" id="SSF51971">
    <property type="entry name" value="Nucleotide-binding domain"/>
    <property type="match status" value="1"/>
</dbReference>
<feature type="domain" description="FAD dependent oxidoreductase" evidence="9">
    <location>
        <begin position="7"/>
        <end position="314"/>
    </location>
</feature>
<dbReference type="EMBL" id="JAVREJ010000017">
    <property type="protein sequence ID" value="MDT0352217.1"/>
    <property type="molecule type" value="Genomic_DNA"/>
</dbReference>
<evidence type="ECO:0000256" key="4">
    <source>
        <dbReference type="ARBA" id="ARBA00022827"/>
    </source>
</evidence>
<dbReference type="PANTHER" id="PTHR11530">
    <property type="entry name" value="D-AMINO ACID OXIDASE"/>
    <property type="match status" value="1"/>
</dbReference>
<keyword evidence="4" id="KW-0274">FAD</keyword>
<comment type="caution">
    <text evidence="10">The sequence shown here is derived from an EMBL/GenBank/DDBJ whole genome shotgun (WGS) entry which is preliminary data.</text>
</comment>
<evidence type="ECO:0000256" key="8">
    <source>
        <dbReference type="ARBA" id="ARBA00049547"/>
    </source>
</evidence>
<dbReference type="EC" id="1.4.3.3" evidence="6"/>
<comment type="cofactor">
    <cofactor evidence="1">
        <name>FAD</name>
        <dbReference type="ChEBI" id="CHEBI:57692"/>
    </cofactor>
</comment>
<dbReference type="GO" id="GO:0016491">
    <property type="term" value="F:oxidoreductase activity"/>
    <property type="evidence" value="ECO:0007669"/>
    <property type="project" value="UniProtKB-KW"/>
</dbReference>
<sequence>MAGARTAVIVGSGIVGLTTAWHLQDRGWRVRLLADRPITATTSARAAAVWFPTRVGPRGRVAEWGARTYDVLAAQARDGVPGVLMRETLALYRDPPEHPWWAEAVHGVRPATPDDLPRGYGHGLRFTVPLADMSVHLPWLVDEVQRRGAVTEMRHLTSLADAGPADLVVCCAGLGARTLAGDDSVVPVRGQIVRVANPGLTLSIRDEHHPDGRAYVHPRVDDVILGGTLDEGEWDDIPDPDTAAAIVARCTDLAPAVADAPVLEHVAGLRPGRPTVRLERGADLANGTPLIHHYGHGGSGITLSWGCAEEVAALAEPLA</sequence>